<sequence>MAVSRQVQTIIINTGWKCLFHTKQWIHYIGYL</sequence>
<reference evidence="1 2" key="1">
    <citation type="submission" date="2018-11" db="EMBL/GenBank/DDBJ databases">
        <authorList>
            <consortium name="Pathogen Informatics"/>
        </authorList>
    </citation>
    <scope>NUCLEOTIDE SEQUENCE [LARGE SCALE GENOMIC DNA]</scope>
    <source>
        <strain>Denwood</strain>
        <strain evidence="2">Zambia</strain>
    </source>
</reference>
<keyword evidence="2" id="KW-1185">Reference proteome</keyword>
<evidence type="ECO:0000313" key="1">
    <source>
        <dbReference type="EMBL" id="VDP73977.1"/>
    </source>
</evidence>
<name>A0A3P8FCT0_9TREM</name>
<dbReference type="EMBL" id="UZAL01038585">
    <property type="protein sequence ID" value="VDP73977.1"/>
    <property type="molecule type" value="Genomic_DNA"/>
</dbReference>
<evidence type="ECO:0000313" key="2">
    <source>
        <dbReference type="Proteomes" id="UP000269396"/>
    </source>
</evidence>
<dbReference type="AlphaFoldDB" id="A0A3P8FCT0"/>
<dbReference type="Proteomes" id="UP000269396">
    <property type="component" value="Unassembled WGS sequence"/>
</dbReference>
<organism evidence="1 2">
    <name type="scientific">Schistosoma mattheei</name>
    <dbReference type="NCBI Taxonomy" id="31246"/>
    <lineage>
        <taxon>Eukaryota</taxon>
        <taxon>Metazoa</taxon>
        <taxon>Spiralia</taxon>
        <taxon>Lophotrochozoa</taxon>
        <taxon>Platyhelminthes</taxon>
        <taxon>Trematoda</taxon>
        <taxon>Digenea</taxon>
        <taxon>Strigeidida</taxon>
        <taxon>Schistosomatoidea</taxon>
        <taxon>Schistosomatidae</taxon>
        <taxon>Schistosoma</taxon>
    </lineage>
</organism>
<protein>
    <submittedName>
        <fullName evidence="1">Uncharacterized protein</fullName>
    </submittedName>
</protein>
<proteinExistence type="predicted"/>
<accession>A0A3P8FCT0</accession>
<gene>
    <name evidence="1" type="ORF">SMTD_LOCUS17358</name>
</gene>